<organism evidence="1 2">
    <name type="scientific">Cetraspora pellucida</name>
    <dbReference type="NCBI Taxonomy" id="1433469"/>
    <lineage>
        <taxon>Eukaryota</taxon>
        <taxon>Fungi</taxon>
        <taxon>Fungi incertae sedis</taxon>
        <taxon>Mucoromycota</taxon>
        <taxon>Glomeromycotina</taxon>
        <taxon>Glomeromycetes</taxon>
        <taxon>Diversisporales</taxon>
        <taxon>Gigasporaceae</taxon>
        <taxon>Cetraspora</taxon>
    </lineage>
</organism>
<dbReference type="EMBL" id="CAJVQA010030872">
    <property type="protein sequence ID" value="CAG8800240.1"/>
    <property type="molecule type" value="Genomic_DNA"/>
</dbReference>
<evidence type="ECO:0000313" key="2">
    <source>
        <dbReference type="Proteomes" id="UP000789759"/>
    </source>
</evidence>
<name>A0A9N9JYI2_9GLOM</name>
<reference evidence="1" key="1">
    <citation type="submission" date="2021-06" db="EMBL/GenBank/DDBJ databases">
        <authorList>
            <person name="Kallberg Y."/>
            <person name="Tangrot J."/>
            <person name="Rosling A."/>
        </authorList>
    </citation>
    <scope>NUCLEOTIDE SEQUENCE</scope>
    <source>
        <strain evidence="1">FL966</strain>
    </source>
</reference>
<comment type="caution">
    <text evidence="1">The sequence shown here is derived from an EMBL/GenBank/DDBJ whole genome shotgun (WGS) entry which is preliminary data.</text>
</comment>
<dbReference type="AlphaFoldDB" id="A0A9N9JYI2"/>
<protein>
    <submittedName>
        <fullName evidence="1">16161_t:CDS:1</fullName>
    </submittedName>
</protein>
<evidence type="ECO:0000313" key="1">
    <source>
        <dbReference type="EMBL" id="CAG8800240.1"/>
    </source>
</evidence>
<dbReference type="Proteomes" id="UP000789759">
    <property type="component" value="Unassembled WGS sequence"/>
</dbReference>
<keyword evidence="2" id="KW-1185">Reference proteome</keyword>
<sequence>MDTRQNAPRPTNQARAITQLRLTEGQQIEKGNRCNEALAPAIIYRTWCQQENPVHAAPK</sequence>
<accession>A0A9N9JYI2</accession>
<gene>
    <name evidence="1" type="ORF">CPELLU_LOCUS17653</name>
</gene>
<proteinExistence type="predicted"/>